<dbReference type="AlphaFoldDB" id="A0A382NH03"/>
<dbReference type="Gene3D" id="3.30.390.10">
    <property type="entry name" value="Enolase-like, N-terminal domain"/>
    <property type="match status" value="1"/>
</dbReference>
<protein>
    <recommendedName>
        <fullName evidence="1">Mandelate racemase/muconate lactonizing enzyme N-terminal domain-containing protein</fullName>
    </recommendedName>
</protein>
<organism evidence="2">
    <name type="scientific">marine metagenome</name>
    <dbReference type="NCBI Taxonomy" id="408172"/>
    <lineage>
        <taxon>unclassified sequences</taxon>
        <taxon>metagenomes</taxon>
        <taxon>ecological metagenomes</taxon>
    </lineage>
</organism>
<feature type="non-terminal residue" evidence="2">
    <location>
        <position position="91"/>
    </location>
</feature>
<dbReference type="InterPro" id="IPR029017">
    <property type="entry name" value="Enolase-like_N"/>
</dbReference>
<feature type="domain" description="Mandelate racemase/muconate lactonizing enzyme N-terminal" evidence="1">
    <location>
        <begin position="5"/>
        <end position="83"/>
    </location>
</feature>
<dbReference type="InterPro" id="IPR013341">
    <property type="entry name" value="Mandelate_racemase_N_dom"/>
</dbReference>
<sequence>MKITKLETVPVKLPLKKPISSAIHSIRSVGCVLVYLETDQGITGQSYVFTINASRLKVYDEMINSFAYLLEGRDARYVEAIWEDIWSEINP</sequence>
<dbReference type="Pfam" id="PF02746">
    <property type="entry name" value="MR_MLE_N"/>
    <property type="match status" value="1"/>
</dbReference>
<evidence type="ECO:0000259" key="1">
    <source>
        <dbReference type="Pfam" id="PF02746"/>
    </source>
</evidence>
<dbReference type="EMBL" id="UINC01100344">
    <property type="protein sequence ID" value="SVC60336.1"/>
    <property type="molecule type" value="Genomic_DNA"/>
</dbReference>
<evidence type="ECO:0000313" key="2">
    <source>
        <dbReference type="EMBL" id="SVC60336.1"/>
    </source>
</evidence>
<dbReference type="SUPFAM" id="SSF54826">
    <property type="entry name" value="Enolase N-terminal domain-like"/>
    <property type="match status" value="1"/>
</dbReference>
<proteinExistence type="predicted"/>
<name>A0A382NH03_9ZZZZ</name>
<reference evidence="2" key="1">
    <citation type="submission" date="2018-05" db="EMBL/GenBank/DDBJ databases">
        <authorList>
            <person name="Lanie J.A."/>
            <person name="Ng W.-L."/>
            <person name="Kazmierczak K.M."/>
            <person name="Andrzejewski T.M."/>
            <person name="Davidsen T.M."/>
            <person name="Wayne K.J."/>
            <person name="Tettelin H."/>
            <person name="Glass J.I."/>
            <person name="Rusch D."/>
            <person name="Podicherti R."/>
            <person name="Tsui H.-C.T."/>
            <person name="Winkler M.E."/>
        </authorList>
    </citation>
    <scope>NUCLEOTIDE SEQUENCE</scope>
</reference>
<gene>
    <name evidence="2" type="ORF">METZ01_LOCUS313190</name>
</gene>
<accession>A0A382NH03</accession>